<dbReference type="GO" id="GO:0005524">
    <property type="term" value="F:ATP binding"/>
    <property type="evidence" value="ECO:0007669"/>
    <property type="project" value="UniProtKB-KW"/>
</dbReference>
<dbReference type="CDD" id="cd03221">
    <property type="entry name" value="ABCF_EF-3"/>
    <property type="match status" value="2"/>
</dbReference>
<dbReference type="SUPFAM" id="SSF52540">
    <property type="entry name" value="P-loop containing nucleoside triphosphate hydrolases"/>
    <property type="match status" value="2"/>
</dbReference>
<sequence>MNILDLNQISQGFAGNDILRDITFTLSEQDKVAIVGRNGSGKSTLLKIIAQENQPKSGTIAFQKDTKIAYVGQRLNITEHQTVHDLLKKGFPSLVRMEKAIAQLEKRMSTGEILSEKDYERYGNLLDDFQVSGGYEMTSKIASIANGLDIGDLLSQEWQTLSGGQRTKSKLALSLVKSSDLLILDEPTNHLDLKTTDWLIDYIRHYKGAVIVVSHDRHFIDQIVKRVIEIENGTSSMYDGNYSFYVTEKQVRVEKAFQKYSDQQDRIKKMKQSIHQLKEWAHIYNNEKFASRARSMQKSLDKLEIIQRPNLTEKNMTMNLSADDHSSKIVFDIKGVSYNLDAQPLLKDIDLTVTRGNRVAILGDNGVGKSTLLKIVLGLQQPDSGVVNIGPNLSIGYFSQFESELGSEETIIESYIKQVPMSEADARYQLSKFLFYKTDVFKKVKTLSGGERKRLRWAQIIGQHPNVLVLDEPTNDLDIGSIEMLEATLDDYEGTVIAVSHDRYFVKNHFDLHYVLKNHQLVKTIYKL</sequence>
<dbReference type="Gene3D" id="3.40.50.300">
    <property type="entry name" value="P-loop containing nucleotide triphosphate hydrolases"/>
    <property type="match status" value="2"/>
</dbReference>
<dbReference type="PROSITE" id="PS50893">
    <property type="entry name" value="ABC_TRANSPORTER_2"/>
    <property type="match status" value="2"/>
</dbReference>
<dbReference type="PROSITE" id="PS00211">
    <property type="entry name" value="ABC_TRANSPORTER_1"/>
    <property type="match status" value="1"/>
</dbReference>
<evidence type="ECO:0000256" key="2">
    <source>
        <dbReference type="ARBA" id="ARBA00022840"/>
    </source>
</evidence>
<dbReference type="EMBL" id="JAAXPO010000012">
    <property type="protein sequence ID" value="NKZ19185.1"/>
    <property type="molecule type" value="Genomic_DNA"/>
</dbReference>
<dbReference type="AlphaFoldDB" id="A0A846ZHV6"/>
<dbReference type="NCBIfam" id="NF000355">
    <property type="entry name" value="ribo_prot_ABC_F"/>
    <property type="match status" value="1"/>
</dbReference>
<organism evidence="4 5">
    <name type="scientific">Leuconostoc holzapfelii</name>
    <dbReference type="NCBI Taxonomy" id="434464"/>
    <lineage>
        <taxon>Bacteria</taxon>
        <taxon>Bacillati</taxon>
        <taxon>Bacillota</taxon>
        <taxon>Bacilli</taxon>
        <taxon>Lactobacillales</taxon>
        <taxon>Lactobacillaceae</taxon>
        <taxon>Leuconostoc</taxon>
    </lineage>
</organism>
<keyword evidence="1" id="KW-0547">Nucleotide-binding</keyword>
<feature type="domain" description="ABC transporter" evidence="3">
    <location>
        <begin position="331"/>
        <end position="528"/>
    </location>
</feature>
<dbReference type="Proteomes" id="UP000590460">
    <property type="component" value="Unassembled WGS sequence"/>
</dbReference>
<dbReference type="InterPro" id="IPR051309">
    <property type="entry name" value="ABCF_ATPase"/>
</dbReference>
<comment type="caution">
    <text evidence="4">The sequence shown here is derived from an EMBL/GenBank/DDBJ whole genome shotgun (WGS) entry which is preliminary data.</text>
</comment>
<evidence type="ECO:0000313" key="4">
    <source>
        <dbReference type="EMBL" id="NKZ19185.1"/>
    </source>
</evidence>
<dbReference type="InterPro" id="IPR027417">
    <property type="entry name" value="P-loop_NTPase"/>
</dbReference>
<dbReference type="Pfam" id="PF00005">
    <property type="entry name" value="ABC_tran"/>
    <property type="match status" value="2"/>
</dbReference>
<dbReference type="PANTHER" id="PTHR42855">
    <property type="entry name" value="ABC TRANSPORTER ATP-BINDING SUBUNIT"/>
    <property type="match status" value="1"/>
</dbReference>
<dbReference type="InterPro" id="IPR003439">
    <property type="entry name" value="ABC_transporter-like_ATP-bd"/>
</dbReference>
<dbReference type="GO" id="GO:0016887">
    <property type="term" value="F:ATP hydrolysis activity"/>
    <property type="evidence" value="ECO:0007669"/>
    <property type="project" value="InterPro"/>
</dbReference>
<protein>
    <submittedName>
        <fullName evidence="4">ABC-F family ATP-binding cassette domain-containing protein</fullName>
    </submittedName>
</protein>
<gene>
    <name evidence="4" type="ORF">HF966_08385</name>
</gene>
<name>A0A846ZHV6_9LACO</name>
<dbReference type="Pfam" id="PF12848">
    <property type="entry name" value="ABC_tran_Xtn"/>
    <property type="match status" value="1"/>
</dbReference>
<proteinExistence type="predicted"/>
<dbReference type="FunFam" id="3.40.50.300:FF:000011">
    <property type="entry name" value="Putative ABC transporter ATP-binding component"/>
    <property type="match status" value="1"/>
</dbReference>
<evidence type="ECO:0000259" key="3">
    <source>
        <dbReference type="PROSITE" id="PS50893"/>
    </source>
</evidence>
<dbReference type="RefSeq" id="WP_168677884.1">
    <property type="nucleotide sequence ID" value="NZ_BPKV01000017.1"/>
</dbReference>
<accession>A0A846ZHV6</accession>
<keyword evidence="2 4" id="KW-0067">ATP-binding</keyword>
<dbReference type="InterPro" id="IPR003593">
    <property type="entry name" value="AAA+_ATPase"/>
</dbReference>
<evidence type="ECO:0000256" key="1">
    <source>
        <dbReference type="ARBA" id="ARBA00022741"/>
    </source>
</evidence>
<reference evidence="4 5" key="1">
    <citation type="submission" date="2020-04" db="EMBL/GenBank/DDBJ databases">
        <title>MicrobeNet Type strains.</title>
        <authorList>
            <person name="Nicholson A.C."/>
        </authorList>
    </citation>
    <scope>NUCLEOTIDE SEQUENCE [LARGE SCALE GENOMIC DNA]</scope>
    <source>
        <strain evidence="4 5">CCUG 54536</strain>
    </source>
</reference>
<feature type="domain" description="ABC transporter" evidence="3">
    <location>
        <begin position="4"/>
        <end position="257"/>
    </location>
</feature>
<dbReference type="SMART" id="SM00382">
    <property type="entry name" value="AAA"/>
    <property type="match status" value="2"/>
</dbReference>
<dbReference type="InterPro" id="IPR017871">
    <property type="entry name" value="ABC_transporter-like_CS"/>
</dbReference>
<dbReference type="InterPro" id="IPR032781">
    <property type="entry name" value="ABC_tran_Xtn"/>
</dbReference>
<evidence type="ECO:0000313" key="5">
    <source>
        <dbReference type="Proteomes" id="UP000590460"/>
    </source>
</evidence>
<dbReference type="PANTHER" id="PTHR42855:SF2">
    <property type="entry name" value="DRUG RESISTANCE ABC TRANSPORTER,ATP-BINDING PROTEIN"/>
    <property type="match status" value="1"/>
</dbReference>